<dbReference type="OrthoDB" id="1675670at2"/>
<evidence type="ECO:0000313" key="1">
    <source>
        <dbReference type="EMBL" id="TKC19356.1"/>
    </source>
</evidence>
<dbReference type="Gene3D" id="1.20.1260.10">
    <property type="match status" value="2"/>
</dbReference>
<evidence type="ECO:0000313" key="2">
    <source>
        <dbReference type="Proteomes" id="UP000307756"/>
    </source>
</evidence>
<dbReference type="InterPro" id="IPR012347">
    <property type="entry name" value="Ferritin-like"/>
</dbReference>
<sequence>MDKKIIDLDVSNLWTPYLNNTMARCVNSYALKTIMDSDIHSIFEKALQLSNHFIQIITEIFQKEQFPIPHGFTEKDVHLDAPRLFSDEFWLFYLHGMTIHGLTAYSLGMTATHRLDVRRFYLEAFKGASEIYDSTLDMLKSKGLSDRVPTTPLPEKVEFAKKPSFLAGWFGDHRPLNVIEISTLYFNLQKSTLAKDLILGFSQTAKSNEIRTFFLRVVEQVEEHISIFHSILQEDFISSSISWDTHITDSETAPFSDKLMTFHCAFLIQSAMAYYGTALSGSMRRDLGLKYASAIKNDVKLSEDCAEIMIANEWFEEPPHSVDRRELSN</sequence>
<reference evidence="1 2" key="1">
    <citation type="journal article" date="2011" name="J. Microbiol.">
        <title>Bacillus kyonggiensis sp. nov., isolated from soil of a lettuce field.</title>
        <authorList>
            <person name="Dong K."/>
            <person name="Lee S."/>
        </authorList>
    </citation>
    <scope>NUCLEOTIDE SEQUENCE [LARGE SCALE GENOMIC DNA]</scope>
    <source>
        <strain evidence="1 2">NB22</strain>
    </source>
</reference>
<dbReference type="AlphaFoldDB" id="A0A4U1DD40"/>
<dbReference type="InterPro" id="IPR021617">
    <property type="entry name" value="DUF3231"/>
</dbReference>
<dbReference type="Pfam" id="PF11553">
    <property type="entry name" value="DUF3231"/>
    <property type="match status" value="2"/>
</dbReference>
<name>A0A4U1DD40_9BACI</name>
<keyword evidence="2" id="KW-1185">Reference proteome</keyword>
<protein>
    <submittedName>
        <fullName evidence="1">DUF3231 family protein</fullName>
    </submittedName>
</protein>
<dbReference type="RefSeq" id="WP_136830265.1">
    <property type="nucleotide sequence ID" value="NZ_SWBM01000001.1"/>
</dbReference>
<gene>
    <name evidence="1" type="ORF">FA727_07400</name>
</gene>
<organism evidence="1 2">
    <name type="scientific">Robertmurraya kyonggiensis</name>
    <dbReference type="NCBI Taxonomy" id="1037680"/>
    <lineage>
        <taxon>Bacteria</taxon>
        <taxon>Bacillati</taxon>
        <taxon>Bacillota</taxon>
        <taxon>Bacilli</taxon>
        <taxon>Bacillales</taxon>
        <taxon>Bacillaceae</taxon>
        <taxon>Robertmurraya</taxon>
    </lineage>
</organism>
<dbReference type="Proteomes" id="UP000307756">
    <property type="component" value="Unassembled WGS sequence"/>
</dbReference>
<proteinExistence type="predicted"/>
<dbReference type="EMBL" id="SWBM01000001">
    <property type="protein sequence ID" value="TKC19356.1"/>
    <property type="molecule type" value="Genomic_DNA"/>
</dbReference>
<comment type="caution">
    <text evidence="1">The sequence shown here is derived from an EMBL/GenBank/DDBJ whole genome shotgun (WGS) entry which is preliminary data.</text>
</comment>
<accession>A0A4U1DD40</accession>